<feature type="domain" description="RCK C-terminal" evidence="8">
    <location>
        <begin position="465"/>
        <end position="546"/>
    </location>
</feature>
<name>L0K3Q0_9EURY</name>
<dbReference type="Gene3D" id="3.30.70.1450">
    <property type="entry name" value="Regulator of K+ conductance, C-terminal domain"/>
    <property type="match status" value="2"/>
</dbReference>
<evidence type="ECO:0000256" key="3">
    <source>
        <dbReference type="ARBA" id="ARBA00022538"/>
    </source>
</evidence>
<keyword evidence="2" id="KW-0813">Transport</keyword>
<dbReference type="SUPFAM" id="SSF51735">
    <property type="entry name" value="NAD(P)-binding Rossmann-fold domains"/>
    <property type="match status" value="2"/>
</dbReference>
<dbReference type="PROSITE" id="PS51202">
    <property type="entry name" value="RCK_C"/>
    <property type="match status" value="2"/>
</dbReference>
<dbReference type="InterPro" id="IPR003148">
    <property type="entry name" value="RCK_N"/>
</dbReference>
<feature type="domain" description="RCK N-terminal" evidence="7">
    <location>
        <begin position="102"/>
        <end position="221"/>
    </location>
</feature>
<keyword evidence="4" id="KW-0630">Potassium</keyword>
<dbReference type="PROSITE" id="PS51201">
    <property type="entry name" value="RCK_N"/>
    <property type="match status" value="2"/>
</dbReference>
<dbReference type="AlphaFoldDB" id="L0K3Q0"/>
<dbReference type="NCBIfam" id="NF007039">
    <property type="entry name" value="PRK09496.3-2"/>
    <property type="match status" value="1"/>
</dbReference>
<comment type="function">
    <text evidence="1">Part of a potassium transport system.</text>
</comment>
<dbReference type="GO" id="GO:0015079">
    <property type="term" value="F:potassium ion transmembrane transporter activity"/>
    <property type="evidence" value="ECO:0007669"/>
    <property type="project" value="InterPro"/>
</dbReference>
<dbReference type="Proteomes" id="UP000010878">
    <property type="component" value="Chromosome"/>
</dbReference>
<accession>L0K3Q0</accession>
<dbReference type="Pfam" id="PF02254">
    <property type="entry name" value="TrkA_N"/>
    <property type="match status" value="2"/>
</dbReference>
<keyword evidence="6" id="KW-0406">Ion transport</keyword>
<dbReference type="InterPro" id="IPR006036">
    <property type="entry name" value="K_uptake_TrkA"/>
</dbReference>
<evidence type="ECO:0000313" key="10">
    <source>
        <dbReference type="Proteomes" id="UP000010878"/>
    </source>
</evidence>
<protein>
    <submittedName>
        <fullName evidence="9">K+ transport system, NAD-binding component</fullName>
    </submittedName>
</protein>
<reference evidence="9 10" key="1">
    <citation type="submission" date="2012-11" db="EMBL/GenBank/DDBJ databases">
        <title>FINISHED of Natronococcus occultus SP4, DSM 3396.</title>
        <authorList>
            <consortium name="DOE Joint Genome Institute"/>
            <person name="Eisen J."/>
            <person name="Huntemann M."/>
            <person name="Wei C.-L."/>
            <person name="Han J."/>
            <person name="Detter J.C."/>
            <person name="Han C."/>
            <person name="Tapia R."/>
            <person name="Chen A."/>
            <person name="Kyrpides N."/>
            <person name="Mavromatis K."/>
            <person name="Markowitz V."/>
            <person name="Szeto E."/>
            <person name="Ivanova N."/>
            <person name="Mikhailova N."/>
            <person name="Ovchinnikova G."/>
            <person name="Pagani I."/>
            <person name="Pati A."/>
            <person name="Goodwin L."/>
            <person name="Nordberg H.P."/>
            <person name="Cantor M.N."/>
            <person name="Hua S.X."/>
            <person name="Woyke T."/>
            <person name="Eisen J."/>
            <person name="Klenk H.-P."/>
            <person name="Klenk H.-P."/>
        </authorList>
    </citation>
    <scope>NUCLEOTIDE SEQUENCE [LARGE SCALE GENOMIC DNA]</scope>
    <source>
        <strain evidence="9 10">SP4</strain>
    </source>
</reference>
<dbReference type="HOGENOM" id="CLU_046525_0_0_2"/>
<dbReference type="InterPro" id="IPR006037">
    <property type="entry name" value="RCK_C"/>
</dbReference>
<keyword evidence="3" id="KW-0633">Potassium transport</keyword>
<dbReference type="eggNOG" id="arCOG01959">
    <property type="taxonomic scope" value="Archaea"/>
</dbReference>
<proteinExistence type="predicted"/>
<organism evidence="9 10">
    <name type="scientific">Natronococcus occultus SP4</name>
    <dbReference type="NCBI Taxonomy" id="694430"/>
    <lineage>
        <taxon>Archaea</taxon>
        <taxon>Methanobacteriati</taxon>
        <taxon>Methanobacteriota</taxon>
        <taxon>Stenosarchaea group</taxon>
        <taxon>Halobacteria</taxon>
        <taxon>Halobacteriales</taxon>
        <taxon>Natrialbaceae</taxon>
        <taxon>Natronococcus</taxon>
    </lineage>
</organism>
<dbReference type="PANTHER" id="PTHR43833:SF5">
    <property type="entry name" value="TRK SYSTEM POTASSIUM UPTAKE PROTEIN TRKA"/>
    <property type="match status" value="1"/>
</dbReference>
<keyword evidence="10" id="KW-1185">Reference proteome</keyword>
<dbReference type="InterPro" id="IPR036291">
    <property type="entry name" value="NAD(P)-bd_dom_sf"/>
</dbReference>
<evidence type="ECO:0000256" key="1">
    <source>
        <dbReference type="ARBA" id="ARBA00003660"/>
    </source>
</evidence>
<dbReference type="NCBIfam" id="NF007031">
    <property type="entry name" value="PRK09496.1-2"/>
    <property type="match status" value="1"/>
</dbReference>
<dbReference type="Gene3D" id="3.40.50.720">
    <property type="entry name" value="NAD(P)-binding Rossmann-like Domain"/>
    <property type="match status" value="2"/>
</dbReference>
<keyword evidence="5" id="KW-0520">NAD</keyword>
<evidence type="ECO:0000256" key="6">
    <source>
        <dbReference type="ARBA" id="ARBA00023065"/>
    </source>
</evidence>
<dbReference type="NCBIfam" id="NF007034">
    <property type="entry name" value="PRK09496.2-1"/>
    <property type="match status" value="1"/>
</dbReference>
<dbReference type="GO" id="GO:0005886">
    <property type="term" value="C:plasma membrane"/>
    <property type="evidence" value="ECO:0007669"/>
    <property type="project" value="InterPro"/>
</dbReference>
<dbReference type="Pfam" id="PF02080">
    <property type="entry name" value="TrkA_C"/>
    <property type="match status" value="2"/>
</dbReference>
<dbReference type="STRING" id="694430.Natoc_3451"/>
<dbReference type="PRINTS" id="PR00335">
    <property type="entry name" value="KUPTAKETRKA"/>
</dbReference>
<dbReference type="InterPro" id="IPR036721">
    <property type="entry name" value="RCK_C_sf"/>
</dbReference>
<dbReference type="EMBL" id="CP003929">
    <property type="protein sequence ID" value="AGB39180.1"/>
    <property type="molecule type" value="Genomic_DNA"/>
</dbReference>
<evidence type="ECO:0000256" key="4">
    <source>
        <dbReference type="ARBA" id="ARBA00022958"/>
    </source>
</evidence>
<feature type="domain" description="RCK N-terminal" evidence="7">
    <location>
        <begin position="328"/>
        <end position="445"/>
    </location>
</feature>
<dbReference type="PANTHER" id="PTHR43833">
    <property type="entry name" value="POTASSIUM CHANNEL PROTEIN 2-RELATED-RELATED"/>
    <property type="match status" value="1"/>
</dbReference>
<evidence type="ECO:0000313" key="9">
    <source>
        <dbReference type="EMBL" id="AGB39180.1"/>
    </source>
</evidence>
<sequence length="546" mass="59240">MSGIESVAGSGTARTSDERRLPGRWIYRPVKETIGYVRPGLNSNPGRRTSSNSVDPGLERLDSGIDAISASTTYDDSQIRARLASVSIRNRSARAFELRVVPVRVIIVGAGEVGQSIAENLQESHDVVVIDRDEDVVEELTYSMDVLAIRGNGTEIATLREAGIEDADLVIASTDNDESNVVICGAVKTESDAFTIARVRRRTLLETWQGTQGAFGVDFMVCTDLLAAQTIFRISGLPAAQDVNMFAGGLVRMAEFEIGPDSPVADLSIQEADCYDSMTFAAIFRDGEMIVASGESIIRPGDRVVVIGSPDSVKGFASDITTPDHGENREIVIIGASEIGFQTAREFEDHGYEPRLIEQDHDRAREVAEALPNTMVMESDATDTDFLVREHVDEADLVVAALDGDEKNLLVSLLAKRLGVDRTIAVIENLQYADLFEQVGVDVAINPREETAEEIIRFTHADHTEKIAMVEHDRAEVIEIEVGEDSVLTNRPITEATADLPESVVIGAISRAGELITPRGTTVVEPGDHVVLFVDATVLDRVLGLL</sequence>
<evidence type="ECO:0000256" key="5">
    <source>
        <dbReference type="ARBA" id="ARBA00023027"/>
    </source>
</evidence>
<dbReference type="KEGG" id="nou:Natoc_3451"/>
<evidence type="ECO:0000259" key="7">
    <source>
        <dbReference type="PROSITE" id="PS51201"/>
    </source>
</evidence>
<feature type="domain" description="RCK C-terminal" evidence="8">
    <location>
        <begin position="241"/>
        <end position="322"/>
    </location>
</feature>
<evidence type="ECO:0000259" key="8">
    <source>
        <dbReference type="PROSITE" id="PS51202"/>
    </source>
</evidence>
<gene>
    <name evidence="9" type="ORF">Natoc_3451</name>
</gene>
<dbReference type="SUPFAM" id="SSF116726">
    <property type="entry name" value="TrkA C-terminal domain-like"/>
    <property type="match status" value="2"/>
</dbReference>
<evidence type="ECO:0000256" key="2">
    <source>
        <dbReference type="ARBA" id="ARBA00022448"/>
    </source>
</evidence>
<dbReference type="InterPro" id="IPR050721">
    <property type="entry name" value="Trk_Ktr_HKT_K-transport"/>
</dbReference>